<dbReference type="PANTHER" id="PTHR30461:SF23">
    <property type="entry name" value="DNA RECOMBINASE-RELATED"/>
    <property type="match status" value="1"/>
</dbReference>
<evidence type="ECO:0000313" key="3">
    <source>
        <dbReference type="EMBL" id="MFD1937593.1"/>
    </source>
</evidence>
<dbReference type="Pfam" id="PF07508">
    <property type="entry name" value="Recombinase"/>
    <property type="match status" value="1"/>
</dbReference>
<dbReference type="SMART" id="SM00857">
    <property type="entry name" value="Resolvase"/>
    <property type="match status" value="1"/>
</dbReference>
<evidence type="ECO:0000259" key="2">
    <source>
        <dbReference type="PROSITE" id="PS51737"/>
    </source>
</evidence>
<accession>A0ABW4T6I0</accession>
<dbReference type="PROSITE" id="PS51737">
    <property type="entry name" value="RECOMBINASE_DNA_BIND"/>
    <property type="match status" value="1"/>
</dbReference>
<dbReference type="Pfam" id="PF00239">
    <property type="entry name" value="Resolvase"/>
    <property type="match status" value="1"/>
</dbReference>
<dbReference type="InterPro" id="IPR036162">
    <property type="entry name" value="Resolvase-like_N_sf"/>
</dbReference>
<organism evidence="3 4">
    <name type="scientific">Nonomuraea mangrovi</name>
    <dbReference type="NCBI Taxonomy" id="2316207"/>
    <lineage>
        <taxon>Bacteria</taxon>
        <taxon>Bacillati</taxon>
        <taxon>Actinomycetota</taxon>
        <taxon>Actinomycetes</taxon>
        <taxon>Streptosporangiales</taxon>
        <taxon>Streptosporangiaceae</taxon>
        <taxon>Nonomuraea</taxon>
    </lineage>
</organism>
<dbReference type="InterPro" id="IPR006119">
    <property type="entry name" value="Resolv_N"/>
</dbReference>
<name>A0ABW4T6I0_9ACTN</name>
<gene>
    <name evidence="3" type="ORF">ACFSKW_39610</name>
</gene>
<keyword evidence="4" id="KW-1185">Reference proteome</keyword>
<dbReference type="EMBL" id="JBHUFV010000061">
    <property type="protein sequence ID" value="MFD1937593.1"/>
    <property type="molecule type" value="Genomic_DNA"/>
</dbReference>
<reference evidence="4" key="1">
    <citation type="journal article" date="2019" name="Int. J. Syst. Evol. Microbiol.">
        <title>The Global Catalogue of Microorganisms (GCM) 10K type strain sequencing project: providing services to taxonomists for standard genome sequencing and annotation.</title>
        <authorList>
            <consortium name="The Broad Institute Genomics Platform"/>
            <consortium name="The Broad Institute Genome Sequencing Center for Infectious Disease"/>
            <person name="Wu L."/>
            <person name="Ma J."/>
        </authorList>
    </citation>
    <scope>NUCLEOTIDE SEQUENCE [LARGE SCALE GENOMIC DNA]</scope>
    <source>
        <strain evidence="4">ICMP 6774ER</strain>
    </source>
</reference>
<dbReference type="Gene3D" id="3.90.1750.20">
    <property type="entry name" value="Putative Large Serine Recombinase, Chain B, Domain 2"/>
    <property type="match status" value="1"/>
</dbReference>
<dbReference type="CDD" id="cd00338">
    <property type="entry name" value="Ser_Recombinase"/>
    <property type="match status" value="1"/>
</dbReference>
<dbReference type="RefSeq" id="WP_379578918.1">
    <property type="nucleotide sequence ID" value="NZ_JBHUFV010000061.1"/>
</dbReference>
<proteinExistence type="predicted"/>
<protein>
    <submittedName>
        <fullName evidence="3">Recombinase family protein</fullName>
    </submittedName>
</protein>
<sequence>MSLLPYASLELGYTGRVWGIYVRISLDRFGAGLGVQRQESEVREMIARLDPLAVIHFIYDDNDMSASNRRKKRKGYERMTSDIELGVIDAVGCWHLDRVTRRNMELEYLCEYAELRGTLFAAVHGDFDLRTSTGRMSARMHAAAARREVEAKAERQRAANKQRALRGESWYGGMRPYGYDKDGKTIIEVEAQVLRDVAERVIAGDSLRSIVVDLDRREIRTTTGKPWQAVTLRRALQNPRIAGWRTADGEKVAKGQWDPIISDETQAKLVAILSDPERKKGGGGGTAARKYLLSGGFVVCGIPGCGKALQSQPSNSGARGYVCRKAPPVGGCGRIRVAAEALEQEVAARALSRFASPAIARRLREAMGAQSESAILDQIREYEERIESVAGDYARGELSKMAFKSAERTAEEEIKKLRGQISTANRLANLPEGLGPKELAEWWVNASLDQRRDLIGTVLDHVAVGPVTRVGFTGLDEERLNWVWKV</sequence>
<comment type="caution">
    <text evidence="3">The sequence shown here is derived from an EMBL/GenBank/DDBJ whole genome shotgun (WGS) entry which is preliminary data.</text>
</comment>
<dbReference type="InterPro" id="IPR050639">
    <property type="entry name" value="SSR_resolvase"/>
</dbReference>
<dbReference type="PROSITE" id="PS51736">
    <property type="entry name" value="RECOMBINASES_3"/>
    <property type="match status" value="1"/>
</dbReference>
<dbReference type="InterPro" id="IPR011109">
    <property type="entry name" value="DNA_bind_recombinase_dom"/>
</dbReference>
<feature type="domain" description="Recombinase" evidence="2">
    <location>
        <begin position="176"/>
        <end position="279"/>
    </location>
</feature>
<dbReference type="SUPFAM" id="SSF53041">
    <property type="entry name" value="Resolvase-like"/>
    <property type="match status" value="1"/>
</dbReference>
<dbReference type="PANTHER" id="PTHR30461">
    <property type="entry name" value="DNA-INVERTASE FROM LAMBDOID PROPHAGE"/>
    <property type="match status" value="1"/>
</dbReference>
<evidence type="ECO:0000313" key="4">
    <source>
        <dbReference type="Proteomes" id="UP001597368"/>
    </source>
</evidence>
<dbReference type="Gene3D" id="3.40.50.1390">
    <property type="entry name" value="Resolvase, N-terminal catalytic domain"/>
    <property type="match status" value="1"/>
</dbReference>
<feature type="domain" description="Resolvase/invertase-type recombinase catalytic" evidence="1">
    <location>
        <begin position="17"/>
        <end position="167"/>
    </location>
</feature>
<dbReference type="Proteomes" id="UP001597368">
    <property type="component" value="Unassembled WGS sequence"/>
</dbReference>
<evidence type="ECO:0000259" key="1">
    <source>
        <dbReference type="PROSITE" id="PS51736"/>
    </source>
</evidence>
<dbReference type="InterPro" id="IPR038109">
    <property type="entry name" value="DNA_bind_recomb_sf"/>
</dbReference>